<evidence type="ECO:0000313" key="1">
    <source>
        <dbReference type="EMBL" id="GBE59595.1"/>
    </source>
</evidence>
<dbReference type="GeneID" id="39873365"/>
<evidence type="ECO:0000313" key="2">
    <source>
        <dbReference type="Proteomes" id="UP000236319"/>
    </source>
</evidence>
<organism evidence="1 2">
    <name type="scientific">Babesia ovata</name>
    <dbReference type="NCBI Taxonomy" id="189622"/>
    <lineage>
        <taxon>Eukaryota</taxon>
        <taxon>Sar</taxon>
        <taxon>Alveolata</taxon>
        <taxon>Apicomplexa</taxon>
        <taxon>Aconoidasida</taxon>
        <taxon>Piroplasmida</taxon>
        <taxon>Babesiidae</taxon>
        <taxon>Babesia</taxon>
    </lineage>
</organism>
<comment type="caution">
    <text evidence="1">The sequence shown here is derived from an EMBL/GenBank/DDBJ whole genome shotgun (WGS) entry which is preliminary data.</text>
</comment>
<dbReference type="RefSeq" id="XP_028865838.1">
    <property type="nucleotide sequence ID" value="XM_029010005.1"/>
</dbReference>
<proteinExistence type="predicted"/>
<protein>
    <submittedName>
        <fullName evidence="1">Flagellar basal body rod protein, putative</fullName>
    </submittedName>
</protein>
<keyword evidence="1" id="KW-0282">Flagellum</keyword>
<dbReference type="AlphaFoldDB" id="A0A2H6K9C9"/>
<dbReference type="Proteomes" id="UP000236319">
    <property type="component" value="Unassembled WGS sequence"/>
</dbReference>
<name>A0A2H6K9C9_9APIC</name>
<keyword evidence="1" id="KW-0969">Cilium</keyword>
<accession>A0A2H6K9C9</accession>
<keyword evidence="2" id="KW-1185">Reference proteome</keyword>
<dbReference type="EMBL" id="BDSA01000001">
    <property type="protein sequence ID" value="GBE59595.1"/>
    <property type="molecule type" value="Genomic_DNA"/>
</dbReference>
<sequence>MLRAASGRAAGPVITGRPATRVGVPLVGPGCVSVAGTDGSSSTLRSEFGVVVPEPLLEAAFVLVAALDVADPSPIDAPDAFTVSSVARSGEATVAPVVSAPTSLAALLLFNCVKSRGGFSGSIFIMSSRAYTAPPHEEHVGLGGMMMDSVRLSLDTLSKSIPSKAIHKLMTVVQPNRRRTRERWQRTTPEHASFTISFTVSSRVAAF</sequence>
<gene>
    <name evidence="1" type="ORF">BOVATA_010880</name>
</gene>
<reference evidence="1 2" key="1">
    <citation type="journal article" date="2017" name="BMC Genomics">
        <title>Whole-genome assembly of Babesia ovata and comparative genomics between closely related pathogens.</title>
        <authorList>
            <person name="Yamagishi J."/>
            <person name="Asada M."/>
            <person name="Hakimi H."/>
            <person name="Tanaka T.Q."/>
            <person name="Sugimoto C."/>
            <person name="Kawazu S."/>
        </authorList>
    </citation>
    <scope>NUCLEOTIDE SEQUENCE [LARGE SCALE GENOMIC DNA]</scope>
    <source>
        <strain evidence="1 2">Miyake</strain>
    </source>
</reference>
<keyword evidence="1" id="KW-0966">Cell projection</keyword>
<dbReference type="VEuPathDB" id="PiroplasmaDB:BOVATA_010880"/>